<gene>
    <name evidence="3" type="ORF">GCM10011374_40950</name>
</gene>
<keyword evidence="4" id="KW-1185">Reference proteome</keyword>
<dbReference type="Pfam" id="PF02371">
    <property type="entry name" value="Transposase_20"/>
    <property type="match status" value="1"/>
</dbReference>
<dbReference type="Pfam" id="PF01548">
    <property type="entry name" value="DEDD_Tnp_IS110"/>
    <property type="match status" value="1"/>
</dbReference>
<evidence type="ECO:0000313" key="3">
    <source>
        <dbReference type="EMBL" id="GGG72015.1"/>
    </source>
</evidence>
<dbReference type="AlphaFoldDB" id="A0A917H9J7"/>
<organism evidence="3 4">
    <name type="scientific">Kocuria dechangensis</name>
    <dbReference type="NCBI Taxonomy" id="1176249"/>
    <lineage>
        <taxon>Bacteria</taxon>
        <taxon>Bacillati</taxon>
        <taxon>Actinomycetota</taxon>
        <taxon>Actinomycetes</taxon>
        <taxon>Micrococcales</taxon>
        <taxon>Micrococcaceae</taxon>
        <taxon>Kocuria</taxon>
    </lineage>
</organism>
<proteinExistence type="predicted"/>
<name>A0A917H9J7_9MICC</name>
<dbReference type="EMBL" id="BMEQ01000052">
    <property type="protein sequence ID" value="GGG72015.1"/>
    <property type="molecule type" value="Genomic_DNA"/>
</dbReference>
<dbReference type="InterPro" id="IPR003346">
    <property type="entry name" value="Transposase_20"/>
</dbReference>
<sequence length="350" mass="38305">MSLVAEVVDAVVGGDTHRDIHALEMTAPTGATIATLEVDNDDSGYAQVLAWIAEHAPGPRVILGLEGTRSYGVGLARAAQAAGLVVVEVQRPRRSARRRGKSDAIDARLAALHTLGLDAERLPTPRHDGDREAMRILLSARHESAITRTRQINRLRALLLTGDDQDRTMARGALTDTRLGQIARRRGRATDLVEVRVRRAEARRLATAIAQAGREMRANRQSLEQLVAGFAPELLDKFGVGPVSAAQAIVSWSHRGRCRHEAAFAALAGASPLPASSGRTIRHRYNRGGDRALNRALHDITLTRWRACPRTHDYIAKKRSQGKNDGEIRRSIKRYIARELFRALEASAAP</sequence>
<dbReference type="GO" id="GO:0003677">
    <property type="term" value="F:DNA binding"/>
    <property type="evidence" value="ECO:0007669"/>
    <property type="project" value="InterPro"/>
</dbReference>
<comment type="caution">
    <text evidence="3">The sequence shown here is derived from an EMBL/GenBank/DDBJ whole genome shotgun (WGS) entry which is preliminary data.</text>
</comment>
<evidence type="ECO:0000259" key="1">
    <source>
        <dbReference type="Pfam" id="PF01548"/>
    </source>
</evidence>
<dbReference type="GO" id="GO:0006313">
    <property type="term" value="P:DNA transposition"/>
    <property type="evidence" value="ECO:0007669"/>
    <property type="project" value="InterPro"/>
</dbReference>
<dbReference type="PANTHER" id="PTHR33055">
    <property type="entry name" value="TRANSPOSASE FOR INSERTION SEQUENCE ELEMENT IS1111A"/>
    <property type="match status" value="1"/>
</dbReference>
<feature type="domain" description="Transposase IS116/IS110/IS902 C-terminal" evidence="2">
    <location>
        <begin position="238"/>
        <end position="315"/>
    </location>
</feature>
<evidence type="ECO:0000313" key="4">
    <source>
        <dbReference type="Proteomes" id="UP000638848"/>
    </source>
</evidence>
<evidence type="ECO:0000259" key="2">
    <source>
        <dbReference type="Pfam" id="PF02371"/>
    </source>
</evidence>
<accession>A0A917H9J7</accession>
<dbReference type="Proteomes" id="UP000638848">
    <property type="component" value="Unassembled WGS sequence"/>
</dbReference>
<protein>
    <submittedName>
        <fullName evidence="3">IS110 family transposase</fullName>
    </submittedName>
</protein>
<dbReference type="PANTHER" id="PTHR33055:SF16">
    <property type="entry name" value="TRANSPOSASE FOR INSERTION SEQUENCE ELEMENT IS1547"/>
    <property type="match status" value="1"/>
</dbReference>
<dbReference type="GO" id="GO:0004803">
    <property type="term" value="F:transposase activity"/>
    <property type="evidence" value="ECO:0007669"/>
    <property type="project" value="InterPro"/>
</dbReference>
<feature type="domain" description="Transposase IS110-like N-terminal" evidence="1">
    <location>
        <begin position="12"/>
        <end position="160"/>
    </location>
</feature>
<reference evidence="3" key="2">
    <citation type="submission" date="2020-09" db="EMBL/GenBank/DDBJ databases">
        <authorList>
            <person name="Sun Q."/>
            <person name="Zhou Y."/>
        </authorList>
    </citation>
    <scope>NUCLEOTIDE SEQUENCE</scope>
    <source>
        <strain evidence="3">CGMCC 1.12187</strain>
    </source>
</reference>
<reference evidence="3" key="1">
    <citation type="journal article" date="2014" name="Int. J. Syst. Evol. Microbiol.">
        <title>Complete genome sequence of Corynebacterium casei LMG S-19264T (=DSM 44701T), isolated from a smear-ripened cheese.</title>
        <authorList>
            <consortium name="US DOE Joint Genome Institute (JGI-PGF)"/>
            <person name="Walter F."/>
            <person name="Albersmeier A."/>
            <person name="Kalinowski J."/>
            <person name="Ruckert C."/>
        </authorList>
    </citation>
    <scope>NUCLEOTIDE SEQUENCE</scope>
    <source>
        <strain evidence="3">CGMCC 1.12187</strain>
    </source>
</reference>
<dbReference type="RefSeq" id="WP_188540541.1">
    <property type="nucleotide sequence ID" value="NZ_BMEQ01000052.1"/>
</dbReference>
<dbReference type="InterPro" id="IPR002525">
    <property type="entry name" value="Transp_IS110-like_N"/>
</dbReference>
<dbReference type="InterPro" id="IPR047650">
    <property type="entry name" value="Transpos_IS110"/>
</dbReference>